<dbReference type="EMBL" id="UZVY01000001">
    <property type="protein sequence ID" value="VDR42157.1"/>
    <property type="molecule type" value="Genomic_DNA"/>
</dbReference>
<dbReference type="Proteomes" id="UP001058569">
    <property type="component" value="Chromosome"/>
</dbReference>
<dbReference type="Proteomes" id="UP000280036">
    <property type="component" value="Unassembled WGS sequence"/>
</dbReference>
<reference evidence="1" key="2">
    <citation type="submission" date="2022-07" db="EMBL/GenBank/DDBJ databases">
        <title>Complete genome of Mycoplasma caviae type strain G122.</title>
        <authorList>
            <person name="Spergser J."/>
        </authorList>
    </citation>
    <scope>NUCLEOTIDE SEQUENCE</scope>
    <source>
        <strain evidence="1">G122</strain>
    </source>
</reference>
<dbReference type="OrthoDB" id="1933776at2"/>
<evidence type="ECO:0000313" key="3">
    <source>
        <dbReference type="Proteomes" id="UP000280036"/>
    </source>
</evidence>
<evidence type="ECO:0000313" key="2">
    <source>
        <dbReference type="EMBL" id="VDR42157.1"/>
    </source>
</evidence>
<reference evidence="2 3" key="1">
    <citation type="submission" date="2018-12" db="EMBL/GenBank/DDBJ databases">
        <authorList>
            <consortium name="Pathogen Informatics"/>
        </authorList>
    </citation>
    <scope>NUCLEOTIDE SEQUENCE [LARGE SCALE GENOMIC DNA]</scope>
    <source>
        <strain evidence="2 3">NCTC10126</strain>
    </source>
</reference>
<sequence>MIKNRKRKAMVAITMALSLTTAGVVGMTTLYNLNSWSKISFKYTSKTNEVKKLDPIRVRSGSTWEQVFQILQKNEEVKKICIDNNWRIDEYTSKINDNDLKLDDKFTANKTVYLNFVPTESRQVNVDLHFYFTKNIIDWSNSNIANKINFEKIKDELTRRFKSKLINFGEKVSKVEAVKGQVQDPNYDVVILKVNNLFINSGDPSVESKDNTKWTINLKKLFLAKGFIKEETFKIENNNKINVDYPFYSSEHLKDQNFRNSAVFGNESNKVTIAKDSVNTYAIRYDISPRIKINNIGIDLSNANHINEINSLLTSNTLADIKNKEIFKNNNSDEELLPPEKFAKLSSRISYDDFITSYAENRKYNTKLVSANINSPLVNLYFIWENILYKVPEFKDEQNEVYKKFKLYWESSNEGEIHFYTNVNLYTYSIKVLNQTFKVKRKIENGKWTLGEEDFKRLVEALKINDRREWFEQNVPSHKTFYRTEDLKKYIVDNNINLSFIDPSQNDTKYEKINISFVGRNNENSDYEQGTNGSSNRDVAITSLNISVKNIASWEKDGRSKLISELNKRLISDHNIHNKIISLITNQYINTSNNRYYTEDLNNVNYKVVDCLPDIANKTLNLSFAKFMNIKFAANNSTIEPEVFKETNKGFSLNYYDSLEFLTERIGKDQNYPSSYILNQNGYGLFLLDASKSGAYEFNTNKDYFKMPIWKYDNNSAPLSIQTNKNVVVETKWISAKVFYLGNNKYILMPNLEDDDTRKIVREYVDKSLDLNDKNAIFKAFVTKYIVSSNLEISKFTSLFENILLSTSSERKSFYYDNLTFSNVEDKFNSIINFFYPSNSQSSSQFFNNFPKNEFTYQAQLQNTNYTRVIKNAGQLVNEVIQNINLDKSISVTYNIAEGTYRFNNTGLFSTGVIDNLVNALFSEKNNIFKYPSVICSYEKCKSDLVLAIQNDIKNKLINPYVKTINNETNLSNINIKHDINYPLEYKDKNIKIHTLEQSSLNSYDEDAIKGYLTNNVTFVEFENGKWEIIKNDNVQKTNLINEIISKIKAKIGENSQENCAIILKEIFNSIDHNGKTIKLINALQFIDKDLDGNKVEVKYLPSTLNETDFNTLISSFFDALNNKNLFKPSTGMDQKTNFTNDFENLLKNINVVNGDKITLRKSDFENVEWTSSLDQKVFILNAAGYTKTFVYKNVVDLQQLIVDYLKKMYDENIFGIFEIHKSNTGHTTRSMHNEFATWLCKRDEIVNNKNIYETDIYGYLNDFKKYNGFTSPSSNYDILIKKYKEVRWQEVDGTINSLNYFNVTHNWHNFIKQINEKIKNLPQYKILSISINGTATIRDIELLTDTNINNMETNDNTIINIDELATNSNGYLVTSLKNRQLDKYENIDISHYNGKNRLWFQHLLFNNAMHFSNSDSLNKLINNSVYRNYFNDYTQNKKSLFQSIKDLLDTNNHELSFLFFVNNYLQNNKVTGTTHYLTFNHSNWNEQNIINNLFNKEIKDNFDDIYNFLLEDPYGITLAKLVKSKNIFNFMVEKNKLILKVKNGYFNKFINNVHNATAVIDYGIENLKNNNSNIFNFKSSDNTHKNIDELLFHYFNGWLNTFLDNKIAEKELIFYKEFLGTNSEFKYAIEEKPKSENILSKLNNTSYKQNILNNIKDDLLSLVFEYQYFKNTQITRRNNGGYNINFDKSFDDNQVMIHKRILNYCKDLNNQLILKEKRTDKINKQLFLVDNSGIKKIDLLPIFYQCDSIKDNNYVDNIIYLIDACLRLNFKKQIAFYDATKDEWYRLDSDFYKANKETIYKKLKSIVINKLNENTGSIHIDNFISEFNKNSETIQIV</sequence>
<keyword evidence="4" id="KW-1185">Reference proteome</keyword>
<evidence type="ECO:0000313" key="4">
    <source>
        <dbReference type="Proteomes" id="UP001058569"/>
    </source>
</evidence>
<dbReference type="EMBL" id="CP101806">
    <property type="protein sequence ID" value="UUD35016.1"/>
    <property type="molecule type" value="Genomic_DNA"/>
</dbReference>
<organism evidence="2 3">
    <name type="scientific">Mycoplasmopsis caviae</name>
    <dbReference type="NCBI Taxonomy" id="55603"/>
    <lineage>
        <taxon>Bacteria</taxon>
        <taxon>Bacillati</taxon>
        <taxon>Mycoplasmatota</taxon>
        <taxon>Mycoplasmoidales</taxon>
        <taxon>Metamycoplasmataceae</taxon>
        <taxon>Mycoplasmopsis</taxon>
    </lineage>
</organism>
<gene>
    <name evidence="2" type="ORF">NCTC10126_00657</name>
    <name evidence="1" type="ORF">NPA07_04385</name>
</gene>
<evidence type="ECO:0000313" key="1">
    <source>
        <dbReference type="EMBL" id="UUD35016.1"/>
    </source>
</evidence>
<accession>A0A3P8KX75</accession>
<dbReference type="RefSeq" id="WP_126118373.1">
    <property type="nucleotide sequence ID" value="NZ_CP101806.1"/>
</dbReference>
<proteinExistence type="predicted"/>
<name>A0A3P8KX75_9BACT</name>
<protein>
    <submittedName>
        <fullName evidence="2">Uncharacterized protein</fullName>
    </submittedName>
</protein>